<comment type="caution">
    <text evidence="6">The sequence shown here is derived from an EMBL/GenBank/DDBJ whole genome shotgun (WGS) entry which is preliminary data.</text>
</comment>
<evidence type="ECO:0000256" key="4">
    <source>
        <dbReference type="SAM" id="SignalP"/>
    </source>
</evidence>
<dbReference type="Gene3D" id="2.60.120.180">
    <property type="match status" value="1"/>
</dbReference>
<gene>
    <name evidence="6" type="ORF">BP5796_01183</name>
</gene>
<keyword evidence="3" id="KW-0624">Polysaccharide degradation</keyword>
<dbReference type="PROSITE" id="PS51164">
    <property type="entry name" value="CBM1_2"/>
    <property type="match status" value="1"/>
</dbReference>
<dbReference type="EMBL" id="PDLN01000002">
    <property type="protein sequence ID" value="RDW91789.1"/>
    <property type="molecule type" value="Genomic_DNA"/>
</dbReference>
<feature type="domain" description="CBM1" evidence="5">
    <location>
        <begin position="341"/>
        <end position="377"/>
    </location>
</feature>
<dbReference type="PANTHER" id="PTHR34002:SF9">
    <property type="entry name" value="XYLOGLUCAN-SPECIFIC ENDO-BETA-1,4-GLUCANASE A"/>
    <property type="match status" value="1"/>
</dbReference>
<dbReference type="GO" id="GO:0005576">
    <property type="term" value="C:extracellular region"/>
    <property type="evidence" value="ECO:0007669"/>
    <property type="project" value="InterPro"/>
</dbReference>
<dbReference type="Pfam" id="PF01670">
    <property type="entry name" value="Glyco_hydro_12"/>
    <property type="match status" value="1"/>
</dbReference>
<proteinExistence type="inferred from homology"/>
<sequence>MHFTTLITPAILASAVLATPTKSQNKRAATTICGQWDSVATGTYVVYQDLWDESAATSGSQCSTVDSLSSETLTWSTSWSWEGASSSVKSYANVVVNQATGVELSTISSIPTVWDWSYTGTSIVADVSYDLFTSSTATGSNEYEIMIWLAALGGAGPISSTGSTVATPTINGATWELYSGPNGDTTVYSFVAATEQTSFSGDIMDFMNYLIQNEGLSDTQYITSIGAGTEPFTGSSAVLTVSAYSISIDTGSSSGSSATVASATSAAVAAAKTTTTSAQAQAATTSYKAAATTSAVSEPATTSAASTLVAASSTAQQATTLKVVASTSAASPATTSSTSTTTVAEWGQCGGSGFAGSTTCASGLTCTYQNDWYSQCL</sequence>
<dbReference type="Proteomes" id="UP000256328">
    <property type="component" value="Unassembled WGS sequence"/>
</dbReference>
<dbReference type="InterPro" id="IPR013320">
    <property type="entry name" value="ConA-like_dom_sf"/>
</dbReference>
<dbReference type="InterPro" id="IPR002594">
    <property type="entry name" value="GH12"/>
</dbReference>
<reference evidence="6 7" key="1">
    <citation type="journal article" date="2018" name="IMA Fungus">
        <title>IMA Genome-F 9: Draft genome sequence of Annulohypoxylon stygium, Aspergillus mulundensis, Berkeleyomyces basicola (syn. Thielaviopsis basicola), Ceratocystis smalleyi, two Cercospora beticola strains, Coleophoma cylindrospora, Fusarium fracticaudum, Phialophora cf. hyalina, and Morchella septimelata.</title>
        <authorList>
            <person name="Wingfield B.D."/>
            <person name="Bills G.F."/>
            <person name="Dong Y."/>
            <person name="Huang W."/>
            <person name="Nel W.J."/>
            <person name="Swalarsk-Parry B.S."/>
            <person name="Vaghefi N."/>
            <person name="Wilken P.M."/>
            <person name="An Z."/>
            <person name="de Beer Z.W."/>
            <person name="De Vos L."/>
            <person name="Chen L."/>
            <person name="Duong T.A."/>
            <person name="Gao Y."/>
            <person name="Hammerbacher A."/>
            <person name="Kikkert J.R."/>
            <person name="Li Y."/>
            <person name="Li H."/>
            <person name="Li K."/>
            <person name="Li Q."/>
            <person name="Liu X."/>
            <person name="Ma X."/>
            <person name="Naidoo K."/>
            <person name="Pethybridge S.J."/>
            <person name="Sun J."/>
            <person name="Steenkamp E.T."/>
            <person name="van der Nest M.A."/>
            <person name="van Wyk S."/>
            <person name="Wingfield M.J."/>
            <person name="Xiong C."/>
            <person name="Yue Q."/>
            <person name="Zhang X."/>
        </authorList>
    </citation>
    <scope>NUCLEOTIDE SEQUENCE [LARGE SCALE GENOMIC DNA]</scope>
    <source>
        <strain evidence="6 7">BP5796</strain>
    </source>
</reference>
<evidence type="ECO:0000313" key="6">
    <source>
        <dbReference type="EMBL" id="RDW91789.1"/>
    </source>
</evidence>
<name>A0A3D8SZW8_9HELO</name>
<protein>
    <recommendedName>
        <fullName evidence="5">CBM1 domain-containing protein</fullName>
    </recommendedName>
</protein>
<comment type="similarity">
    <text evidence="1 3">Belongs to the glycosyl hydrolase 12 (cellulase H) family.</text>
</comment>
<dbReference type="PROSITE" id="PS00562">
    <property type="entry name" value="CBM1_1"/>
    <property type="match status" value="1"/>
</dbReference>
<dbReference type="AlphaFoldDB" id="A0A3D8SZW8"/>
<keyword evidence="3" id="KW-0119">Carbohydrate metabolism</keyword>
<dbReference type="Pfam" id="PF00734">
    <property type="entry name" value="CBM_1"/>
    <property type="match status" value="1"/>
</dbReference>
<evidence type="ECO:0000256" key="1">
    <source>
        <dbReference type="ARBA" id="ARBA00005519"/>
    </source>
</evidence>
<accession>A0A3D8SZW8</accession>
<feature type="chain" id="PRO_5017546497" description="CBM1 domain-containing protein" evidence="4">
    <location>
        <begin position="19"/>
        <end position="377"/>
    </location>
</feature>
<dbReference type="GO" id="GO:0008810">
    <property type="term" value="F:cellulase activity"/>
    <property type="evidence" value="ECO:0007669"/>
    <property type="project" value="InterPro"/>
</dbReference>
<dbReference type="InterPro" id="IPR000254">
    <property type="entry name" value="CBD"/>
</dbReference>
<dbReference type="GO" id="GO:0000272">
    <property type="term" value="P:polysaccharide catabolic process"/>
    <property type="evidence" value="ECO:0007669"/>
    <property type="project" value="UniProtKB-KW"/>
</dbReference>
<keyword evidence="2 4" id="KW-0732">Signal</keyword>
<dbReference type="SMART" id="SM00236">
    <property type="entry name" value="fCBD"/>
    <property type="match status" value="1"/>
</dbReference>
<dbReference type="OrthoDB" id="95118at2759"/>
<keyword evidence="3" id="KW-0378">Hydrolase</keyword>
<dbReference type="PANTHER" id="PTHR34002">
    <property type="entry name" value="BLR1656 PROTEIN"/>
    <property type="match status" value="1"/>
</dbReference>
<dbReference type="InterPro" id="IPR035971">
    <property type="entry name" value="CBD_sf"/>
</dbReference>
<feature type="signal peptide" evidence="4">
    <location>
        <begin position="1"/>
        <end position="18"/>
    </location>
</feature>
<keyword evidence="3" id="KW-0326">Glycosidase</keyword>
<evidence type="ECO:0000256" key="3">
    <source>
        <dbReference type="RuleBase" id="RU361163"/>
    </source>
</evidence>
<evidence type="ECO:0000259" key="5">
    <source>
        <dbReference type="PROSITE" id="PS51164"/>
    </source>
</evidence>
<evidence type="ECO:0000313" key="7">
    <source>
        <dbReference type="Proteomes" id="UP000256328"/>
    </source>
</evidence>
<organism evidence="6 7">
    <name type="scientific">Coleophoma crateriformis</name>
    <dbReference type="NCBI Taxonomy" id="565419"/>
    <lineage>
        <taxon>Eukaryota</taxon>
        <taxon>Fungi</taxon>
        <taxon>Dikarya</taxon>
        <taxon>Ascomycota</taxon>
        <taxon>Pezizomycotina</taxon>
        <taxon>Leotiomycetes</taxon>
        <taxon>Helotiales</taxon>
        <taxon>Dermateaceae</taxon>
        <taxon>Coleophoma</taxon>
    </lineage>
</organism>
<dbReference type="SUPFAM" id="SSF49899">
    <property type="entry name" value="Concanavalin A-like lectins/glucanases"/>
    <property type="match status" value="1"/>
</dbReference>
<dbReference type="GO" id="GO:0030248">
    <property type="term" value="F:cellulose binding"/>
    <property type="evidence" value="ECO:0007669"/>
    <property type="project" value="InterPro"/>
</dbReference>
<dbReference type="SUPFAM" id="SSF57180">
    <property type="entry name" value="Cellulose-binding domain"/>
    <property type="match status" value="1"/>
</dbReference>
<keyword evidence="7" id="KW-1185">Reference proteome</keyword>
<evidence type="ECO:0000256" key="2">
    <source>
        <dbReference type="ARBA" id="ARBA00022729"/>
    </source>
</evidence>
<dbReference type="InterPro" id="IPR013319">
    <property type="entry name" value="GH11/12"/>
</dbReference>